<accession>A0A3D8MBI2</accession>
<dbReference type="Gene3D" id="2.60.120.200">
    <property type="match status" value="1"/>
</dbReference>
<feature type="compositionally biased region" description="Polar residues" evidence="1">
    <location>
        <begin position="12"/>
        <end position="24"/>
    </location>
</feature>
<keyword evidence="3" id="KW-1185">Reference proteome</keyword>
<reference evidence="3" key="1">
    <citation type="submission" date="2018-08" db="EMBL/GenBank/DDBJ databases">
        <authorList>
            <person name="Zhang J."/>
            <person name="Du Z.-J."/>
        </authorList>
    </citation>
    <scope>NUCLEOTIDE SEQUENCE [LARGE SCALE GENOMIC DNA]</scope>
    <source>
        <strain evidence="3">KCTC 52655</strain>
    </source>
</reference>
<dbReference type="Pfam" id="PF09224">
    <property type="entry name" value="DUF1961"/>
    <property type="match status" value="1"/>
</dbReference>
<gene>
    <name evidence="2" type="ORF">DXV75_04910</name>
</gene>
<organism evidence="2 3">
    <name type="scientific">Alteromonas aestuariivivens</name>
    <dbReference type="NCBI Taxonomy" id="1938339"/>
    <lineage>
        <taxon>Bacteria</taxon>
        <taxon>Pseudomonadati</taxon>
        <taxon>Pseudomonadota</taxon>
        <taxon>Gammaproteobacteria</taxon>
        <taxon>Alteromonadales</taxon>
        <taxon>Alteromonadaceae</taxon>
        <taxon>Alteromonas/Salinimonas group</taxon>
        <taxon>Alteromonas</taxon>
    </lineage>
</organism>
<evidence type="ECO:0000313" key="3">
    <source>
        <dbReference type="Proteomes" id="UP000256561"/>
    </source>
</evidence>
<dbReference type="AlphaFoldDB" id="A0A3D8MBI2"/>
<proteinExistence type="predicted"/>
<comment type="caution">
    <text evidence="2">The sequence shown here is derived from an EMBL/GenBank/DDBJ whole genome shotgun (WGS) entry which is preliminary data.</text>
</comment>
<evidence type="ECO:0000256" key="1">
    <source>
        <dbReference type="SAM" id="MobiDB-lite"/>
    </source>
</evidence>
<dbReference type="OrthoDB" id="9787610at2"/>
<dbReference type="Proteomes" id="UP000256561">
    <property type="component" value="Unassembled WGS sequence"/>
</dbReference>
<feature type="region of interest" description="Disordered" evidence="1">
    <location>
        <begin position="1"/>
        <end position="24"/>
    </location>
</feature>
<name>A0A3D8MBI2_9ALTE</name>
<protein>
    <submittedName>
        <fullName evidence="2">DUF1961 family protein</fullName>
    </submittedName>
</protein>
<dbReference type="InterPro" id="IPR015305">
    <property type="entry name" value="DUF1961"/>
</dbReference>
<dbReference type="EMBL" id="QRHA01000003">
    <property type="protein sequence ID" value="RDV27597.1"/>
    <property type="molecule type" value="Genomic_DNA"/>
</dbReference>
<evidence type="ECO:0000313" key="2">
    <source>
        <dbReference type="EMBL" id="RDV27597.1"/>
    </source>
</evidence>
<sequence>MSVSAQGEELAQTVTGNPSDPEQTFNQINRARWKQVMFDSGDTDWQQHWLVDGLVGTVENTPQGMHVEAGPEAQNHAHHLVVWTKQVFEGDIKIDYEYTRTDETTRYVTILYVLASGEGTPGFEKDIMAWADYRKEPFMRHYFDNMDALHISYAAYPMVNLDEQNDYIRARRYLPLANKGLAGTDLKGDNFNTGFFRPNVPHQITVIKKGQSLWMKVSNKEQSQVYHWSLNEHPDLTEGRIGLRHMFTRSALYRNFSVSTLMQ</sequence>